<dbReference type="InterPro" id="IPR036259">
    <property type="entry name" value="MFS_trans_sf"/>
</dbReference>
<evidence type="ECO:0000313" key="3">
    <source>
        <dbReference type="Proteomes" id="UP000547011"/>
    </source>
</evidence>
<comment type="caution">
    <text evidence="2">The sequence shown here is derived from an EMBL/GenBank/DDBJ whole genome shotgun (WGS) entry which is preliminary data.</text>
</comment>
<keyword evidence="1" id="KW-0812">Transmembrane</keyword>
<dbReference type="RefSeq" id="WP_183309238.1">
    <property type="nucleotide sequence ID" value="NZ_JACIEW010000001.1"/>
</dbReference>
<dbReference type="AlphaFoldDB" id="A0A7W6IIT1"/>
<keyword evidence="1" id="KW-0472">Membrane</keyword>
<name>A0A7W6IIT1_9HYPH</name>
<evidence type="ECO:0000313" key="2">
    <source>
        <dbReference type="EMBL" id="MBB4050415.1"/>
    </source>
</evidence>
<protein>
    <submittedName>
        <fullName evidence="2">MFS family permease</fullName>
    </submittedName>
</protein>
<keyword evidence="1" id="KW-1133">Transmembrane helix</keyword>
<proteinExistence type="predicted"/>
<feature type="transmembrane region" description="Helical" evidence="1">
    <location>
        <begin position="45"/>
        <end position="69"/>
    </location>
</feature>
<dbReference type="Proteomes" id="UP000547011">
    <property type="component" value="Unassembled WGS sequence"/>
</dbReference>
<reference evidence="2 3" key="1">
    <citation type="submission" date="2020-08" db="EMBL/GenBank/DDBJ databases">
        <title>Genomic Encyclopedia of Type Strains, Phase IV (KMG-IV): sequencing the most valuable type-strain genomes for metagenomic binning, comparative biology and taxonomic classification.</title>
        <authorList>
            <person name="Goeker M."/>
        </authorList>
    </citation>
    <scope>NUCLEOTIDE SEQUENCE [LARGE SCALE GENOMIC DNA]</scope>
    <source>
        <strain evidence="2 3">DSM 23447</strain>
    </source>
</reference>
<keyword evidence="3" id="KW-1185">Reference proteome</keyword>
<sequence>MLAIAVIPVLFWVGLLPIWVLMPAGFICAGPVAHVTLALNAPLEVIIPIFLLSGFAAGFLNPIIGAILFERIAPAMVGRVIALVGALAWVLMPFGGLYGGVLVEWAGFILRWASRARSIWWRRCRQH</sequence>
<gene>
    <name evidence="2" type="ORF">GGR20_000033</name>
</gene>
<evidence type="ECO:0000256" key="1">
    <source>
        <dbReference type="SAM" id="Phobius"/>
    </source>
</evidence>
<dbReference type="EMBL" id="JACIEW010000001">
    <property type="protein sequence ID" value="MBB4050415.1"/>
    <property type="molecule type" value="Genomic_DNA"/>
</dbReference>
<dbReference type="SUPFAM" id="SSF103473">
    <property type="entry name" value="MFS general substrate transporter"/>
    <property type="match status" value="1"/>
</dbReference>
<accession>A0A7W6IIT1</accession>
<organism evidence="2 3">
    <name type="scientific">Devosia subaequoris</name>
    <dbReference type="NCBI Taxonomy" id="395930"/>
    <lineage>
        <taxon>Bacteria</taxon>
        <taxon>Pseudomonadati</taxon>
        <taxon>Pseudomonadota</taxon>
        <taxon>Alphaproteobacteria</taxon>
        <taxon>Hyphomicrobiales</taxon>
        <taxon>Devosiaceae</taxon>
        <taxon>Devosia</taxon>
    </lineage>
</organism>